<dbReference type="Proteomes" id="UP000827872">
    <property type="component" value="Linkage Group LG10"/>
</dbReference>
<comment type="caution">
    <text evidence="1">The sequence shown here is derived from an EMBL/GenBank/DDBJ whole genome shotgun (WGS) entry which is preliminary data.</text>
</comment>
<evidence type="ECO:0000313" key="1">
    <source>
        <dbReference type="EMBL" id="KAH7987948.1"/>
    </source>
</evidence>
<sequence length="147" mass="15567">MNAATVRPPSSSCPPGPFAVRRMGGPQFGPPLQQTLCSALQTSWMVESGGCWAKYSILESRISNTTGKFSGKSINMCSAAPREHGFPLALLSSSDSTGDLRSLFTALLGKGQRLTTNEILSNQETLGLGVHTRRASSACSFRGQPCT</sequence>
<gene>
    <name evidence="1" type="ORF">K3G42_002179</name>
</gene>
<keyword evidence="2" id="KW-1185">Reference proteome</keyword>
<reference evidence="1" key="1">
    <citation type="submission" date="2021-08" db="EMBL/GenBank/DDBJ databases">
        <title>The first chromosome-level gecko genome reveals the dynamic sex chromosomes of Neotropical dwarf geckos (Sphaerodactylidae: Sphaerodactylus).</title>
        <authorList>
            <person name="Pinto B.J."/>
            <person name="Keating S.E."/>
            <person name="Gamble T."/>
        </authorList>
    </citation>
    <scope>NUCLEOTIDE SEQUENCE</scope>
    <source>
        <strain evidence="1">TG3544</strain>
    </source>
</reference>
<protein>
    <submittedName>
        <fullName evidence="1">Uncharacterized protein</fullName>
    </submittedName>
</protein>
<accession>A0ACB8E6S5</accession>
<organism evidence="1 2">
    <name type="scientific">Sphaerodactylus townsendi</name>
    <dbReference type="NCBI Taxonomy" id="933632"/>
    <lineage>
        <taxon>Eukaryota</taxon>
        <taxon>Metazoa</taxon>
        <taxon>Chordata</taxon>
        <taxon>Craniata</taxon>
        <taxon>Vertebrata</taxon>
        <taxon>Euteleostomi</taxon>
        <taxon>Lepidosauria</taxon>
        <taxon>Squamata</taxon>
        <taxon>Bifurcata</taxon>
        <taxon>Gekkota</taxon>
        <taxon>Sphaerodactylidae</taxon>
        <taxon>Sphaerodactylus</taxon>
    </lineage>
</organism>
<proteinExistence type="predicted"/>
<name>A0ACB8E6S5_9SAUR</name>
<dbReference type="EMBL" id="CM037623">
    <property type="protein sequence ID" value="KAH7987948.1"/>
    <property type="molecule type" value="Genomic_DNA"/>
</dbReference>
<evidence type="ECO:0000313" key="2">
    <source>
        <dbReference type="Proteomes" id="UP000827872"/>
    </source>
</evidence>